<keyword evidence="3" id="KW-0547">Nucleotide-binding</keyword>
<comment type="catalytic activity">
    <reaction evidence="5">
        <text>GTP + H2O = GDP + phosphate + H(+)</text>
        <dbReference type="Rhea" id="RHEA:19669"/>
        <dbReference type="ChEBI" id="CHEBI:15377"/>
        <dbReference type="ChEBI" id="CHEBI:15378"/>
        <dbReference type="ChEBI" id="CHEBI:37565"/>
        <dbReference type="ChEBI" id="CHEBI:43474"/>
        <dbReference type="ChEBI" id="CHEBI:58189"/>
    </reaction>
    <physiologicalReaction direction="left-to-right" evidence="5">
        <dbReference type="Rhea" id="RHEA:19670"/>
    </physiologicalReaction>
</comment>
<dbReference type="InterPro" id="IPR007587">
    <property type="entry name" value="SAPS"/>
</dbReference>
<evidence type="ECO:0000256" key="5">
    <source>
        <dbReference type="ARBA" id="ARBA00049117"/>
    </source>
</evidence>
<evidence type="ECO:0000313" key="6">
    <source>
        <dbReference type="Proteomes" id="UP000887560"/>
    </source>
</evidence>
<dbReference type="SUPFAM" id="SSF52540">
    <property type="entry name" value="P-loop containing nucleoside triphosphate hydrolases"/>
    <property type="match status" value="1"/>
</dbReference>
<evidence type="ECO:0000256" key="4">
    <source>
        <dbReference type="ARBA" id="ARBA00023134"/>
    </source>
</evidence>
<dbReference type="Gene3D" id="3.30.450.190">
    <property type="match status" value="1"/>
</dbReference>
<organism evidence="6 8">
    <name type="scientific">Meloidogyne floridensis</name>
    <dbReference type="NCBI Taxonomy" id="298350"/>
    <lineage>
        <taxon>Eukaryota</taxon>
        <taxon>Metazoa</taxon>
        <taxon>Ecdysozoa</taxon>
        <taxon>Nematoda</taxon>
        <taxon>Chromadorea</taxon>
        <taxon>Rhabditida</taxon>
        <taxon>Tylenchina</taxon>
        <taxon>Tylenchomorpha</taxon>
        <taxon>Tylenchoidea</taxon>
        <taxon>Meloidogynidae</taxon>
        <taxon>Meloidogyninae</taxon>
        <taxon>Meloidogyne</taxon>
    </lineage>
</organism>
<dbReference type="Proteomes" id="UP000887560">
    <property type="component" value="Unplaced"/>
</dbReference>
<dbReference type="PANTHER" id="PTHR11259">
    <property type="entry name" value="RAS-RELATED GTP BINDING RAG/GTR YEAST"/>
    <property type="match status" value="1"/>
</dbReference>
<proteinExistence type="inferred from homology"/>
<comment type="similarity">
    <text evidence="2">Belongs to the GTR/RAG GTP-binding protein family.</text>
</comment>
<name>A0A915PB17_9BILA</name>
<dbReference type="Pfam" id="PF04670">
    <property type="entry name" value="Gtr1_RagA"/>
    <property type="match status" value="1"/>
</dbReference>
<evidence type="ECO:0000256" key="1">
    <source>
        <dbReference type="ARBA" id="ARBA00006180"/>
    </source>
</evidence>
<evidence type="ECO:0000256" key="3">
    <source>
        <dbReference type="ARBA" id="ARBA00022741"/>
    </source>
</evidence>
<dbReference type="GO" id="GO:0005525">
    <property type="term" value="F:GTP binding"/>
    <property type="evidence" value="ECO:0007669"/>
    <property type="project" value="UniProtKB-KW"/>
</dbReference>
<dbReference type="GO" id="GO:1904263">
    <property type="term" value="P:positive regulation of TORC1 signaling"/>
    <property type="evidence" value="ECO:0007669"/>
    <property type="project" value="TreeGrafter"/>
</dbReference>
<dbReference type="InterPro" id="IPR006762">
    <property type="entry name" value="Gtr1_RagA"/>
</dbReference>
<dbReference type="GO" id="GO:0009267">
    <property type="term" value="P:cellular response to starvation"/>
    <property type="evidence" value="ECO:0007669"/>
    <property type="project" value="TreeGrafter"/>
</dbReference>
<evidence type="ECO:0000313" key="8">
    <source>
        <dbReference type="WBParaSite" id="scf7180000423941.g11892"/>
    </source>
</evidence>
<dbReference type="GO" id="GO:0003924">
    <property type="term" value="F:GTPase activity"/>
    <property type="evidence" value="ECO:0007669"/>
    <property type="project" value="TreeGrafter"/>
</dbReference>
<evidence type="ECO:0000313" key="7">
    <source>
        <dbReference type="WBParaSite" id="scf7180000418333.g2313"/>
    </source>
</evidence>
<dbReference type="AlphaFoldDB" id="A0A915PB17"/>
<dbReference type="GO" id="GO:1990131">
    <property type="term" value="C:Gtr1-Gtr2 GTPase complex"/>
    <property type="evidence" value="ECO:0007669"/>
    <property type="project" value="TreeGrafter"/>
</dbReference>
<reference evidence="7 8" key="1">
    <citation type="submission" date="2022-11" db="UniProtKB">
        <authorList>
            <consortium name="WormBaseParasite"/>
        </authorList>
    </citation>
    <scope>IDENTIFICATION</scope>
</reference>
<dbReference type="PANTHER" id="PTHR11259:SF1">
    <property type="entry name" value="RAS-RELATED GTP-BINDING PROTEIN"/>
    <property type="match status" value="1"/>
</dbReference>
<sequence>MFWSTMAIEEREIDVKLNSENPKLESILNDVHCLQEIRNSNGQLMDFLKQEDNLRKLIMAIITPVDDEADEQLLKNEYRVISQCCEALCVGAREFYPEFEKYPQLLEELAGFLDNNHARLNPLVASFYSRVVVCFLSTEPEKFLDILEKSNFIESCMNGLKFCSLFELLCTFMNCTPDPSIRDRIKRWYVDKGFPQKLLWLLSAEQPSYVHENGAALWVEFIRALREVQYNVEQTFDPLLESIQSEEIVTKLLSMMFPVDGGKFSASIISNGALVLNVLLETNQIRNSPSSILAQELQGASSVNNNSLLDGYQNCSFNSTDNSTSSTGQILMDPKRIVETRCAEYASSIISLILYGLDPVRNPKIYIRHNDSNRIIVPADSKESEDVMIDDFCDDFVHNCMQLLINLTNTNFLPTHFELLRAFLIPETSFNSFCEQIEVNPCRSIFNTQFVTFILHILYSNTGTTQQPLIDFLIKDFNLPAFILNALPDSLWGEDFSLSSDNNIYSNKLYSISKRSLFLFLANRLLLSQQNSPVADYIDEMIKESSVYEKWHDFCTSSVQSFIDQNRSEKINSISVSGRTSNFIEVDELPNDNVLTLPNINIDPQITHLIVDEEERRGEALGVDRPSQPSPTNKEIENIDQTDQSTPYHGGRARACQVIAFMEWNMVLHLWDCGGQEIFMENYMTAQRDQIFKNVQVLIYVFDVESREVDKDYGNYQSCLEALLQNSPAAKVFCLVHKMDLIQEEMREKVFQDKEKDIKQLSDNITCRQQTSTVTIQCFRSSIWDETLYKAWSAIVYQLIPNITSMEQKLKKFTEIVDADEVLLFEKATFLVIAQAQRVLHDDIHRFEKVFDTFIFKFNCFNFSRMGSQFETIQIRNSTFAAFIDSFTNNTYIMLVLSDGNVSSAAVMM</sequence>
<keyword evidence="6" id="KW-1185">Reference proteome</keyword>
<evidence type="ECO:0000256" key="2">
    <source>
        <dbReference type="ARBA" id="ARBA00007756"/>
    </source>
</evidence>
<dbReference type="InterPro" id="IPR027417">
    <property type="entry name" value="P-loop_NTPase"/>
</dbReference>
<dbReference type="Pfam" id="PF04499">
    <property type="entry name" value="SAPS"/>
    <property type="match status" value="1"/>
</dbReference>
<dbReference type="WBParaSite" id="scf7180000423941.g11892">
    <property type="protein sequence ID" value="scf7180000423941.g11892"/>
    <property type="gene ID" value="scf7180000423941.g11892"/>
</dbReference>
<dbReference type="WBParaSite" id="scf7180000418333.g2313">
    <property type="protein sequence ID" value="scf7180000418333.g2313"/>
    <property type="gene ID" value="scf7180000418333.g2313"/>
</dbReference>
<keyword evidence="4" id="KW-0342">GTP-binding</keyword>
<comment type="similarity">
    <text evidence="1">Belongs to the SAPS family.</text>
</comment>
<dbReference type="GO" id="GO:0005764">
    <property type="term" value="C:lysosome"/>
    <property type="evidence" value="ECO:0007669"/>
    <property type="project" value="TreeGrafter"/>
</dbReference>
<dbReference type="GO" id="GO:0019903">
    <property type="term" value="F:protein phosphatase binding"/>
    <property type="evidence" value="ECO:0007669"/>
    <property type="project" value="InterPro"/>
</dbReference>
<dbReference type="GO" id="GO:0005634">
    <property type="term" value="C:nucleus"/>
    <property type="evidence" value="ECO:0007669"/>
    <property type="project" value="TreeGrafter"/>
</dbReference>
<dbReference type="Gene3D" id="3.40.50.300">
    <property type="entry name" value="P-loop containing nucleotide triphosphate hydrolases"/>
    <property type="match status" value="1"/>
</dbReference>
<accession>A0A915PB17</accession>
<dbReference type="GO" id="GO:0010507">
    <property type="term" value="P:negative regulation of autophagy"/>
    <property type="evidence" value="ECO:0007669"/>
    <property type="project" value="TreeGrafter"/>
</dbReference>
<protein>
    <submittedName>
        <fullName evidence="7 8">Uncharacterized protein</fullName>
    </submittedName>
</protein>